<keyword evidence="7" id="KW-1185">Reference proteome</keyword>
<evidence type="ECO:0000256" key="1">
    <source>
        <dbReference type="ARBA" id="ARBA00004225"/>
    </source>
</evidence>
<feature type="transmembrane region" description="Helical" evidence="6">
    <location>
        <begin position="114"/>
        <end position="138"/>
    </location>
</feature>
<evidence type="ECO:0000256" key="3">
    <source>
        <dbReference type="ARBA" id="ARBA00022989"/>
    </source>
</evidence>
<evidence type="ECO:0000313" key="7">
    <source>
        <dbReference type="Proteomes" id="UP000192220"/>
    </source>
</evidence>
<dbReference type="FunCoup" id="A0A2I4AU53">
    <property type="interactions" value="1667"/>
</dbReference>
<dbReference type="Proteomes" id="UP000192220">
    <property type="component" value="Unplaced"/>
</dbReference>
<evidence type="ECO:0000256" key="6">
    <source>
        <dbReference type="SAM" id="Phobius"/>
    </source>
</evidence>
<keyword evidence="4" id="KW-0496">Mitochondrion</keyword>
<dbReference type="KEGG" id="alim:106514354"/>
<evidence type="ECO:0000313" key="8">
    <source>
        <dbReference type="RefSeq" id="XP_013859027.1"/>
    </source>
</evidence>
<name>A0A2I4AU53_AUSLI</name>
<feature type="transmembrane region" description="Helical" evidence="6">
    <location>
        <begin position="76"/>
        <end position="94"/>
    </location>
</feature>
<evidence type="ECO:0000256" key="2">
    <source>
        <dbReference type="ARBA" id="ARBA00022692"/>
    </source>
</evidence>
<dbReference type="RefSeq" id="XP_013859027.1">
    <property type="nucleotide sequence ID" value="XM_014003573.1"/>
</dbReference>
<dbReference type="InterPro" id="IPR009801">
    <property type="entry name" value="TMEM126"/>
</dbReference>
<keyword evidence="3 6" id="KW-1133">Transmembrane helix</keyword>
<sequence length="204" mass="22276">MIENTEQSGEPRQSVTRTMIAEMLMKNFEKLPEGDQKFFTYAPLYLAGNAGLAGLISNSLYRRVLNVQEARLSSSLPMLVLPFLTTTAMYQVVISNPLLAGDLNCPSCSVIRGALIGVVFGGLYPIVLALPANLGLAARYSSAPLPQKGNIMRYCMDVSKPIFRKMMPVIVIQAAFGGYMGSRHFQIYIKLAQTTSSKGEELGD</sequence>
<dbReference type="InParanoid" id="A0A2I4AU53"/>
<dbReference type="CTD" id="84233"/>
<dbReference type="PANTHER" id="PTHR16296">
    <property type="entry name" value="UNCHARACTERIZED HYPOTHALAMUS PROTEIN HT007"/>
    <property type="match status" value="1"/>
</dbReference>
<protein>
    <submittedName>
        <fullName evidence="8">Transmembrane protein 126A</fullName>
    </submittedName>
</protein>
<dbReference type="AlphaFoldDB" id="A0A2I4AU53"/>
<feature type="transmembrane region" description="Helical" evidence="6">
    <location>
        <begin position="38"/>
        <end position="56"/>
    </location>
</feature>
<keyword evidence="2 6" id="KW-0812">Transmembrane</keyword>
<organism evidence="7 8">
    <name type="scientific">Austrofundulus limnaeus</name>
    <name type="common">Annual killifish</name>
    <dbReference type="NCBI Taxonomy" id="52670"/>
    <lineage>
        <taxon>Eukaryota</taxon>
        <taxon>Metazoa</taxon>
        <taxon>Chordata</taxon>
        <taxon>Craniata</taxon>
        <taxon>Vertebrata</taxon>
        <taxon>Euteleostomi</taxon>
        <taxon>Actinopterygii</taxon>
        <taxon>Neopterygii</taxon>
        <taxon>Teleostei</taxon>
        <taxon>Neoteleostei</taxon>
        <taxon>Acanthomorphata</taxon>
        <taxon>Ovalentaria</taxon>
        <taxon>Atherinomorphae</taxon>
        <taxon>Cyprinodontiformes</taxon>
        <taxon>Rivulidae</taxon>
        <taxon>Austrofundulus</taxon>
    </lineage>
</organism>
<dbReference type="GO" id="GO:0031966">
    <property type="term" value="C:mitochondrial membrane"/>
    <property type="evidence" value="ECO:0007669"/>
    <property type="project" value="UniProtKB-SubCell"/>
</dbReference>
<evidence type="ECO:0000256" key="4">
    <source>
        <dbReference type="ARBA" id="ARBA00023128"/>
    </source>
</evidence>
<gene>
    <name evidence="8" type="primary">tmem126a</name>
</gene>
<dbReference type="STRING" id="52670.A0A2I4AU53"/>
<comment type="subcellular location">
    <subcellularLocation>
        <location evidence="1">Mitochondrion membrane</location>
        <topology evidence="1">Multi-pass membrane protein</topology>
    </subcellularLocation>
</comment>
<dbReference type="GO" id="GO:0032981">
    <property type="term" value="P:mitochondrial respiratory chain complex I assembly"/>
    <property type="evidence" value="ECO:0007669"/>
    <property type="project" value="TreeGrafter"/>
</dbReference>
<reference evidence="8" key="1">
    <citation type="submission" date="2025-08" db="UniProtKB">
        <authorList>
            <consortium name="RefSeq"/>
        </authorList>
    </citation>
    <scope>IDENTIFICATION</scope>
    <source>
        <strain evidence="8">Quisiro</strain>
        <tissue evidence="8">Liver</tissue>
    </source>
</reference>
<keyword evidence="5 6" id="KW-0472">Membrane</keyword>
<dbReference type="PANTHER" id="PTHR16296:SF2">
    <property type="entry name" value="TRANSMEMBRANE PROTEIN 126A"/>
    <property type="match status" value="1"/>
</dbReference>
<evidence type="ECO:0000256" key="5">
    <source>
        <dbReference type="ARBA" id="ARBA00023136"/>
    </source>
</evidence>
<dbReference type="OrthoDB" id="6234762at2759"/>
<dbReference type="Pfam" id="PF07114">
    <property type="entry name" value="TMEM126"/>
    <property type="match status" value="1"/>
</dbReference>
<accession>A0A2I4AU53</accession>
<proteinExistence type="predicted"/>